<proteinExistence type="predicted"/>
<name>A0ABX0M6N5_9BURK</name>
<sequence length="407" mass="45533">MQAEFIAANPQERAITVLHEILEQGVDQISIACAFLTAGGAKFLERHVERLRLPESFLVVAWGTPTDEEALEKLHKLAPGHIYYHLGSQLPYETGVGSGLMHSKVFFARAGRQCWLWTGSHNLTASALQGVNREAAILLTGTVDELPFQSALQHLQQCKAEAKVFDPANPPPALRPEQTLVVHAECSIELKPLPWHVHLRPASTAYDKEMRPPGAVWLYLHMKNALRRYGSRPLAETAYSGTLTALNFTEYHPQRGIPANWQGADYVIEQNNGIFQLVAQEVGATNTPSQAVFRIDSVEEPTTVWVSDSPNPRRERRPGPTRLSQTDPDFLQFFTPRSVKGGQLVHRDYDAIHDVVRMRRTEVGDMAEADLLPRVSYSANRLTGLEIAEVSKGDERSAFIYRAKFRL</sequence>
<keyword evidence="3" id="KW-1185">Reference proteome</keyword>
<accession>A0ABX0M6N5</accession>
<dbReference type="Proteomes" id="UP000785613">
    <property type="component" value="Unassembled WGS sequence"/>
</dbReference>
<organism evidence="2 3">
    <name type="scientific">Massilia rubra</name>
    <dbReference type="NCBI Taxonomy" id="2607910"/>
    <lineage>
        <taxon>Bacteria</taxon>
        <taxon>Pseudomonadati</taxon>
        <taxon>Pseudomonadota</taxon>
        <taxon>Betaproteobacteria</taxon>
        <taxon>Burkholderiales</taxon>
        <taxon>Oxalobacteraceae</taxon>
        <taxon>Telluria group</taxon>
        <taxon>Massilia</taxon>
    </lineage>
</organism>
<dbReference type="RefSeq" id="WP_167231734.1">
    <property type="nucleotide sequence ID" value="NZ_VUYU01000035.1"/>
</dbReference>
<gene>
    <name evidence="2" type="ORF">F0185_30270</name>
</gene>
<feature type="region of interest" description="Disordered" evidence="1">
    <location>
        <begin position="303"/>
        <end position="327"/>
    </location>
</feature>
<evidence type="ECO:0008006" key="4">
    <source>
        <dbReference type="Google" id="ProtNLM"/>
    </source>
</evidence>
<evidence type="ECO:0000313" key="2">
    <source>
        <dbReference type="EMBL" id="NHZ37851.1"/>
    </source>
</evidence>
<evidence type="ECO:0000313" key="3">
    <source>
        <dbReference type="Proteomes" id="UP000785613"/>
    </source>
</evidence>
<evidence type="ECO:0000256" key="1">
    <source>
        <dbReference type="SAM" id="MobiDB-lite"/>
    </source>
</evidence>
<dbReference type="EMBL" id="VUYU01000035">
    <property type="protein sequence ID" value="NHZ37851.1"/>
    <property type="molecule type" value="Genomic_DNA"/>
</dbReference>
<dbReference type="Gene3D" id="3.30.870.10">
    <property type="entry name" value="Endonuclease Chain A"/>
    <property type="match status" value="1"/>
</dbReference>
<comment type="caution">
    <text evidence="2">The sequence shown here is derived from an EMBL/GenBank/DDBJ whole genome shotgun (WGS) entry which is preliminary data.</text>
</comment>
<reference evidence="2 3" key="1">
    <citation type="submission" date="2019-09" db="EMBL/GenBank/DDBJ databases">
        <title>Taxonomy of Antarctic Massilia spp.: description of Massilia rubra sp. nov., Massilia aquatica sp. nov., Massilia mucilaginosa sp. nov., Massilia frigida sp. nov. isolated from streams, lakes and regoliths.</title>
        <authorList>
            <person name="Holochova P."/>
            <person name="Sedlacek I."/>
            <person name="Kralova S."/>
            <person name="Maslanova I."/>
            <person name="Busse H.-J."/>
            <person name="Stankova E."/>
            <person name="Vrbovska V."/>
            <person name="Kovarovic V."/>
            <person name="Bartak M."/>
            <person name="Svec P."/>
            <person name="Pantucek R."/>
        </authorList>
    </citation>
    <scope>NUCLEOTIDE SEQUENCE [LARGE SCALE GENOMIC DNA]</scope>
    <source>
        <strain evidence="2 3">CCM 8692</strain>
    </source>
</reference>
<protein>
    <recommendedName>
        <fullName evidence="4">Phospholipase D-like domain-containing protein</fullName>
    </recommendedName>
</protein>